<accession>A0A7U0TIC9</accession>
<keyword evidence="14" id="KW-0675">Receptor</keyword>
<evidence type="ECO:0000256" key="5">
    <source>
        <dbReference type="ARBA" id="ARBA00022692"/>
    </source>
</evidence>
<feature type="domain" description="Neurotransmitter-gated ion-channel transmembrane" evidence="13">
    <location>
        <begin position="330"/>
        <end position="519"/>
    </location>
</feature>
<dbReference type="SUPFAM" id="SSF90112">
    <property type="entry name" value="Neurotransmitter-gated ion-channel transmembrane pore"/>
    <property type="match status" value="1"/>
</dbReference>
<evidence type="ECO:0000256" key="4">
    <source>
        <dbReference type="ARBA" id="ARBA00022475"/>
    </source>
</evidence>
<gene>
    <name evidence="14" type="primary">GLRA2</name>
</gene>
<keyword evidence="7 11" id="KW-1133">Transmembrane helix</keyword>
<evidence type="ECO:0000256" key="10">
    <source>
        <dbReference type="ARBA" id="ARBA00023303"/>
    </source>
</evidence>
<dbReference type="InterPro" id="IPR018000">
    <property type="entry name" value="Neurotransmitter_ion_chnl_CS"/>
</dbReference>
<keyword evidence="8 11" id="KW-0406">Ion transport</keyword>
<dbReference type="GO" id="GO:0005230">
    <property type="term" value="F:extracellular ligand-gated monoatomic ion channel activity"/>
    <property type="evidence" value="ECO:0007669"/>
    <property type="project" value="InterPro"/>
</dbReference>
<keyword evidence="6 11" id="KW-0732">Signal</keyword>
<dbReference type="InterPro" id="IPR036734">
    <property type="entry name" value="Neur_chan_lig-bd_sf"/>
</dbReference>
<dbReference type="Gene3D" id="2.70.170.10">
    <property type="entry name" value="Neurotransmitter-gated ion-channel ligand-binding domain"/>
    <property type="match status" value="1"/>
</dbReference>
<feature type="chain" id="PRO_5031608861" evidence="11">
    <location>
        <begin position="28"/>
        <end position="706"/>
    </location>
</feature>
<dbReference type="PROSITE" id="PS00236">
    <property type="entry name" value="NEUROTR_ION_CHANNEL"/>
    <property type="match status" value="1"/>
</dbReference>
<dbReference type="PRINTS" id="PR00253">
    <property type="entry name" value="GABAARECEPTR"/>
</dbReference>
<feature type="transmembrane region" description="Helical" evidence="11">
    <location>
        <begin position="323"/>
        <end position="345"/>
    </location>
</feature>
<dbReference type="InterPro" id="IPR006028">
    <property type="entry name" value="GABAA/Glycine_rcpt"/>
</dbReference>
<keyword evidence="3 11" id="KW-0813">Transport</keyword>
<evidence type="ECO:0000259" key="12">
    <source>
        <dbReference type="Pfam" id="PF02931"/>
    </source>
</evidence>
<name>A0A7U0TIC9_9TREM</name>
<protein>
    <submittedName>
        <fullName evidence="14">Glycine receptor subunit alpha-2</fullName>
    </submittedName>
</protein>
<dbReference type="EMBL" id="MW361194">
    <property type="protein sequence ID" value="QQY02572.1"/>
    <property type="molecule type" value="mRNA"/>
</dbReference>
<evidence type="ECO:0000313" key="14">
    <source>
        <dbReference type="EMBL" id="QQY02572.1"/>
    </source>
</evidence>
<evidence type="ECO:0000256" key="11">
    <source>
        <dbReference type="RuleBase" id="RU000687"/>
    </source>
</evidence>
<dbReference type="GO" id="GO:0004888">
    <property type="term" value="F:transmembrane signaling receptor activity"/>
    <property type="evidence" value="ECO:0007669"/>
    <property type="project" value="InterPro"/>
</dbReference>
<dbReference type="SUPFAM" id="SSF63712">
    <property type="entry name" value="Nicotinic receptor ligand binding domain-like"/>
    <property type="match status" value="1"/>
</dbReference>
<organism evidence="14">
    <name type="scientific">Cryptocotyle lingua</name>
    <dbReference type="NCBI Taxonomy" id="66766"/>
    <lineage>
        <taxon>Eukaryota</taxon>
        <taxon>Metazoa</taxon>
        <taxon>Spiralia</taxon>
        <taxon>Lophotrochozoa</taxon>
        <taxon>Platyhelminthes</taxon>
        <taxon>Trematoda</taxon>
        <taxon>Digenea</taxon>
        <taxon>Opisthorchiida</taxon>
        <taxon>Opisthorchiata</taxon>
        <taxon>Heterophyidae</taxon>
        <taxon>Cryptocotyle</taxon>
    </lineage>
</organism>
<comment type="subcellular location">
    <subcellularLocation>
        <location evidence="2">Cell membrane</location>
    </subcellularLocation>
    <subcellularLocation>
        <location evidence="1">Membrane</location>
        <topology evidence="1">Multi-pass membrane protein</topology>
    </subcellularLocation>
</comment>
<evidence type="ECO:0000256" key="9">
    <source>
        <dbReference type="ARBA" id="ARBA00023136"/>
    </source>
</evidence>
<feature type="signal peptide" evidence="11">
    <location>
        <begin position="1"/>
        <end position="27"/>
    </location>
</feature>
<evidence type="ECO:0000256" key="3">
    <source>
        <dbReference type="ARBA" id="ARBA00022448"/>
    </source>
</evidence>
<dbReference type="InterPro" id="IPR038050">
    <property type="entry name" value="Neuro_actylchol_rec"/>
</dbReference>
<dbReference type="CDD" id="cd18987">
    <property type="entry name" value="LGIC_ECD_anion"/>
    <property type="match status" value="1"/>
</dbReference>
<dbReference type="Pfam" id="PF02931">
    <property type="entry name" value="Neur_chan_LBD"/>
    <property type="match status" value="1"/>
</dbReference>
<dbReference type="InterPro" id="IPR006202">
    <property type="entry name" value="Neur_chan_lig-bd"/>
</dbReference>
<feature type="transmembrane region" description="Helical" evidence="11">
    <location>
        <begin position="388"/>
        <end position="411"/>
    </location>
</feature>
<dbReference type="CDD" id="cd19049">
    <property type="entry name" value="LGIC_TM_anion"/>
    <property type="match status" value="1"/>
</dbReference>
<keyword evidence="9 11" id="KW-0472">Membrane</keyword>
<evidence type="ECO:0000256" key="2">
    <source>
        <dbReference type="ARBA" id="ARBA00004236"/>
    </source>
</evidence>
<dbReference type="InterPro" id="IPR006201">
    <property type="entry name" value="Neur_channel"/>
</dbReference>
<keyword evidence="10 11" id="KW-0407">Ion channel</keyword>
<dbReference type="PANTHER" id="PTHR18945">
    <property type="entry name" value="NEUROTRANSMITTER GATED ION CHANNEL"/>
    <property type="match status" value="1"/>
</dbReference>
<dbReference type="NCBIfam" id="TIGR00860">
    <property type="entry name" value="LIC"/>
    <property type="match status" value="1"/>
</dbReference>
<dbReference type="InterPro" id="IPR036719">
    <property type="entry name" value="Neuro-gated_channel_TM_sf"/>
</dbReference>
<evidence type="ECO:0000259" key="13">
    <source>
        <dbReference type="Pfam" id="PF02932"/>
    </source>
</evidence>
<reference evidence="14" key="1">
    <citation type="submission" date="2020-12" db="EMBL/GenBank/DDBJ databases">
        <title>Neural signatures in transcriptome of heterophyid trematode Cryptocolyle lingua.</title>
        <authorList>
            <person name="Gorbushin A.M."/>
            <person name="Tolstenkov O."/>
        </authorList>
    </citation>
    <scope>NUCLEOTIDE SEQUENCE</scope>
</reference>
<evidence type="ECO:0000256" key="7">
    <source>
        <dbReference type="ARBA" id="ARBA00022989"/>
    </source>
</evidence>
<comment type="similarity">
    <text evidence="11">Belongs to the ligand-gated ion channel (TC 1.A.9) family.</text>
</comment>
<evidence type="ECO:0000256" key="8">
    <source>
        <dbReference type="ARBA" id="ARBA00023065"/>
    </source>
</evidence>
<dbReference type="Gene3D" id="1.20.58.390">
    <property type="entry name" value="Neurotransmitter-gated ion-channel transmembrane domain"/>
    <property type="match status" value="2"/>
</dbReference>
<dbReference type="AlphaFoldDB" id="A0A7U0TIC9"/>
<dbReference type="GO" id="GO:0005886">
    <property type="term" value="C:plasma membrane"/>
    <property type="evidence" value="ECO:0007669"/>
    <property type="project" value="UniProtKB-SubCell"/>
</dbReference>
<proteinExistence type="evidence at transcript level"/>
<comment type="caution">
    <text evidence="11">Lacks conserved residue(s) required for the propagation of feature annotation.</text>
</comment>
<feature type="transmembrane region" description="Helical" evidence="11">
    <location>
        <begin position="682"/>
        <end position="702"/>
    </location>
</feature>
<feature type="domain" description="Neurotransmitter-gated ion-channel ligand-binding" evidence="12">
    <location>
        <begin position="110"/>
        <end position="321"/>
    </location>
</feature>
<keyword evidence="4" id="KW-1003">Cell membrane</keyword>
<keyword evidence="5 11" id="KW-0812">Transmembrane</keyword>
<evidence type="ECO:0000256" key="6">
    <source>
        <dbReference type="ARBA" id="ARBA00022729"/>
    </source>
</evidence>
<dbReference type="InterPro" id="IPR006029">
    <property type="entry name" value="Neurotrans-gated_channel_TM"/>
</dbReference>
<sequence length="706" mass="79821">MAVGCLQTWYLVLFVCSPVSFHSVVYALTLQPFNPPEPYTMPVNRSNRERNSLAPVVPMDYWLQRYLKYPVPSGQAPSSTKTHIAPTNTAVVLEGTNVPKDKLFKPSITEEIMKAVLPSYRSHERPGEQSQNPTNVHVFIHILAVTSINVVQMEYTVDLYLRQRWVDTRLAWNTHSHLKHHQDSVLLTAQLHRLWIPDLFFRNGKRGFTHDMSVPNFLVRVSPDGSVLYSQKITMILSCSMFLKNYPMDHQECHMNLGSYGYTLDELKFVWQEEEAVTVAENLQLLEFESPRGAATQDCTKNGTTSTGTYSCLLLTISFQRLVASYLVTTYIPEVLIVMVSWLGFWIDVKAAPARISLGLLTLLALLTEGSGVSSKLPRVTYVKAIDVWINSCLMFVIAALLEFAVAYLVAPSDPPFDCENQVRDVIREVLGETLKETRCCCCYTKCTSHKPIKRVLFSKSGTNVPSPIRCNLSSTGVKRSTDQMTVCCGSAVNQPQPSSFNKYSSNNKCPLCQALQSNCCQCPLCVQLKCPKAPTTKVEKVDCDELDRKSVQGETRRSRERKRIVIREPSSSDVYVTSEPERQRSIGIAPPVYVEDPPRKSALKVRHTTAKEPPQIEAPPESSDNVKQSFSFCRSLLRILQWTGLRTQKRVYTPSKTPVPGAVQNDQAELYDSEIDAYSRFLFPACFLLFNCCYWFFYLIINRDA</sequence>
<dbReference type="PRINTS" id="PR00252">
    <property type="entry name" value="NRIONCHANNEL"/>
</dbReference>
<dbReference type="Pfam" id="PF02932">
    <property type="entry name" value="Neur_chan_memb"/>
    <property type="match status" value="1"/>
</dbReference>
<evidence type="ECO:0000256" key="1">
    <source>
        <dbReference type="ARBA" id="ARBA00004141"/>
    </source>
</evidence>